<organism evidence="2 3">
    <name type="scientific">SAR86 cluster bacterium</name>
    <dbReference type="NCBI Taxonomy" id="2030880"/>
    <lineage>
        <taxon>Bacteria</taxon>
        <taxon>Pseudomonadati</taxon>
        <taxon>Pseudomonadota</taxon>
        <taxon>Gammaproteobacteria</taxon>
        <taxon>SAR86 cluster</taxon>
    </lineage>
</organism>
<comment type="caution">
    <text evidence="2">The sequence shown here is derived from an EMBL/GenBank/DDBJ whole genome shotgun (WGS) entry which is preliminary data.</text>
</comment>
<evidence type="ECO:0000256" key="1">
    <source>
        <dbReference type="SAM" id="MobiDB-lite"/>
    </source>
</evidence>
<dbReference type="AlphaFoldDB" id="A0A2A5CED8"/>
<evidence type="ECO:0000313" key="3">
    <source>
        <dbReference type="Proteomes" id="UP000228987"/>
    </source>
</evidence>
<name>A0A2A5CED8_9GAMM</name>
<dbReference type="EMBL" id="NVWI01000003">
    <property type="protein sequence ID" value="PCJ42093.1"/>
    <property type="molecule type" value="Genomic_DNA"/>
</dbReference>
<accession>A0A2A5CED8</accession>
<reference evidence="3" key="1">
    <citation type="submission" date="2017-08" db="EMBL/GenBank/DDBJ databases">
        <title>A dynamic microbial community with high functional redundancy inhabits the cold, oxic subseafloor aquifer.</title>
        <authorList>
            <person name="Tully B.J."/>
            <person name="Wheat C.G."/>
            <person name="Glazer B.T."/>
            <person name="Huber J.A."/>
        </authorList>
    </citation>
    <scope>NUCLEOTIDE SEQUENCE [LARGE SCALE GENOMIC DNA]</scope>
</reference>
<evidence type="ECO:0000313" key="2">
    <source>
        <dbReference type="EMBL" id="PCJ42093.1"/>
    </source>
</evidence>
<proteinExistence type="predicted"/>
<gene>
    <name evidence="2" type="ORF">COA71_05740</name>
</gene>
<sequence>MEDGVNDEAGDELEKLAVTAEKEDSEPVEKEPVDTDKSEVSLTSVDCGRSVMNLIDASIGLIEPRVSWSDDEIEKGAKLFAPVLDKYDLAESKVLKSSDEITLLMHMGRLMVKTFKEIKALYAVNVDASSDAPASDEVESATAENLKPMVL</sequence>
<feature type="compositionally biased region" description="Acidic residues" evidence="1">
    <location>
        <begin position="1"/>
        <end position="11"/>
    </location>
</feature>
<protein>
    <submittedName>
        <fullName evidence="2">Uncharacterized protein</fullName>
    </submittedName>
</protein>
<dbReference type="Proteomes" id="UP000228987">
    <property type="component" value="Unassembled WGS sequence"/>
</dbReference>
<feature type="region of interest" description="Disordered" evidence="1">
    <location>
        <begin position="1"/>
        <end position="40"/>
    </location>
</feature>
<feature type="compositionally biased region" description="Basic and acidic residues" evidence="1">
    <location>
        <begin position="12"/>
        <end position="39"/>
    </location>
</feature>